<evidence type="ECO:0000313" key="4">
    <source>
        <dbReference type="EMBL" id="AWL04048.1"/>
    </source>
</evidence>
<dbReference type="EMBL" id="CP029343">
    <property type="protein sequence ID" value="AWL04048.1"/>
    <property type="molecule type" value="Genomic_DNA"/>
</dbReference>
<protein>
    <submittedName>
        <fullName evidence="4">Aminopeptidase</fullName>
    </submittedName>
</protein>
<dbReference type="CDD" id="cd00063">
    <property type="entry name" value="FN3"/>
    <property type="match status" value="1"/>
</dbReference>
<evidence type="ECO:0000256" key="2">
    <source>
        <dbReference type="SAM" id="SignalP"/>
    </source>
</evidence>
<dbReference type="Gene3D" id="2.60.40.10">
    <property type="entry name" value="Immunoglobulins"/>
    <property type="match status" value="1"/>
</dbReference>
<dbReference type="InterPro" id="IPR003961">
    <property type="entry name" value="FN3_dom"/>
</dbReference>
<sequence>MCKLICYSLHINTRKDTMPHARVSTALLAALLAASASAHAATPAATPAQPNITAQQAQINKILGEISQKRIESHIRKLVSFGTRHTMSETASETRGIGAARRWIKAELERCGAGTPLQVAFDSHVAPVSARISKPTEIVNVVATLPGTQAASKDRMYVVSGHYDSRASDVMDATSDAPGANDDASGTAAIMELACVMARYKFDATLVFMAVAAEEQGLIGARHWATQAREKGWNVAGMFTNDIIGSSRGDDGKVDDRSVRLFAQSIPATKEMSEAVRQLVATGGENDSISRQLARHTKEQGERYVKGFKVSVIQRHDRYLRGGDHMPFLEQGYAALRFTEPAENFDHQHQDLRTENGKVYGDTIDHVDFRYVANVTKVNGAAMASLALAPSAPQEVKLRTAGLTNDSTLVWKANAEPDLAGYRLVWRDTTSANWENSKWVGNVTEATVDLSKDNVFFGVQAVDKDGNVSPATYPLPLR</sequence>
<dbReference type="GO" id="GO:0004177">
    <property type="term" value="F:aminopeptidase activity"/>
    <property type="evidence" value="ECO:0007669"/>
    <property type="project" value="UniProtKB-KW"/>
</dbReference>
<dbReference type="Proteomes" id="UP000245820">
    <property type="component" value="Chromosome"/>
</dbReference>
<keyword evidence="4" id="KW-0378">Hydrolase</keyword>
<dbReference type="OrthoDB" id="9787436at2"/>
<accession>A0A2S2DFC3</accession>
<keyword evidence="5" id="KW-1185">Reference proteome</keyword>
<feature type="chain" id="PRO_5015534876" evidence="2">
    <location>
        <begin position="41"/>
        <end position="478"/>
    </location>
</feature>
<proteinExistence type="predicted"/>
<dbReference type="Pfam" id="PF04389">
    <property type="entry name" value="Peptidase_M28"/>
    <property type="match status" value="1"/>
</dbReference>
<keyword evidence="2" id="KW-0732">Signal</keyword>
<dbReference type="GO" id="GO:0008235">
    <property type="term" value="F:metalloexopeptidase activity"/>
    <property type="evidence" value="ECO:0007669"/>
    <property type="project" value="InterPro"/>
</dbReference>
<name>A0A2S2DFC3_9BURK</name>
<keyword evidence="4" id="KW-0645">Protease</keyword>
<gene>
    <name evidence="4" type="ORF">DIR46_06115</name>
</gene>
<feature type="signal peptide" evidence="2">
    <location>
        <begin position="1"/>
        <end position="40"/>
    </location>
</feature>
<dbReference type="InterPro" id="IPR045175">
    <property type="entry name" value="M28_fam"/>
</dbReference>
<feature type="domain" description="Fibronectin type-III" evidence="3">
    <location>
        <begin position="389"/>
        <end position="478"/>
    </location>
</feature>
<dbReference type="InterPro" id="IPR007484">
    <property type="entry name" value="Peptidase_M28"/>
</dbReference>
<dbReference type="PROSITE" id="PS50853">
    <property type="entry name" value="FN3"/>
    <property type="match status" value="1"/>
</dbReference>
<dbReference type="AlphaFoldDB" id="A0A2S2DFC3"/>
<organism evidence="4 5">
    <name type="scientific">Massilia oculi</name>
    <dbReference type="NCBI Taxonomy" id="945844"/>
    <lineage>
        <taxon>Bacteria</taxon>
        <taxon>Pseudomonadati</taxon>
        <taxon>Pseudomonadota</taxon>
        <taxon>Betaproteobacteria</taxon>
        <taxon>Burkholderiales</taxon>
        <taxon>Oxalobacteraceae</taxon>
        <taxon>Telluria group</taxon>
        <taxon>Massilia</taxon>
    </lineage>
</organism>
<evidence type="ECO:0000259" key="3">
    <source>
        <dbReference type="PROSITE" id="PS50853"/>
    </source>
</evidence>
<dbReference type="Gene3D" id="3.40.630.10">
    <property type="entry name" value="Zn peptidases"/>
    <property type="match status" value="1"/>
</dbReference>
<keyword evidence="4" id="KW-0031">Aminopeptidase</keyword>
<dbReference type="KEGG" id="mtim:DIR46_06115"/>
<dbReference type="GO" id="GO:0006508">
    <property type="term" value="P:proteolysis"/>
    <property type="evidence" value="ECO:0007669"/>
    <property type="project" value="InterPro"/>
</dbReference>
<dbReference type="SUPFAM" id="SSF53187">
    <property type="entry name" value="Zn-dependent exopeptidases"/>
    <property type="match status" value="1"/>
</dbReference>
<dbReference type="PANTHER" id="PTHR12147:SF26">
    <property type="entry name" value="PEPTIDASE M28 DOMAIN-CONTAINING PROTEIN"/>
    <property type="match status" value="1"/>
</dbReference>
<dbReference type="InterPro" id="IPR013783">
    <property type="entry name" value="Ig-like_fold"/>
</dbReference>
<reference evidence="4 5" key="1">
    <citation type="submission" date="2018-05" db="EMBL/GenBank/DDBJ databases">
        <title>Complete genome sequence of Massilia oculi sp. nov. CCUG 43427T (=DSM 26321T), the type strain of M. oculi, and comparison with genome sequences of other Massilia strains.</title>
        <authorList>
            <person name="Zhu B."/>
        </authorList>
    </citation>
    <scope>NUCLEOTIDE SEQUENCE [LARGE SCALE GENOMIC DNA]</scope>
    <source>
        <strain evidence="4 5">CCUG 43427</strain>
    </source>
</reference>
<evidence type="ECO:0000256" key="1">
    <source>
        <dbReference type="ARBA" id="ARBA00023049"/>
    </source>
</evidence>
<keyword evidence="1" id="KW-0482">Metalloprotease</keyword>
<evidence type="ECO:0000313" key="5">
    <source>
        <dbReference type="Proteomes" id="UP000245820"/>
    </source>
</evidence>
<dbReference type="PANTHER" id="PTHR12147">
    <property type="entry name" value="METALLOPEPTIDASE M28 FAMILY MEMBER"/>
    <property type="match status" value="1"/>
</dbReference>